<sequence length="195" mass="20894">MGGSEEEEQNAQMSLHVRLVTKDAHRETTVTLPQKAKVGDLKNTACDAFGVEREGNKLVDYYQQRFHASLEGKYDISLEGASLLDGQHIKLTPRDLKTDDEDDLVQAPSSPTSSGPGALAVISPDGVTHPTNRATQRSSASAFGSSFCRGLVGPQNVPFPGSAMGPQNEPFSESARCSRGSAPAETLLLGVRHRF</sequence>
<organism evidence="2 3">
    <name type="scientific">Dunaliella salina</name>
    <name type="common">Green alga</name>
    <name type="synonym">Protococcus salinus</name>
    <dbReference type="NCBI Taxonomy" id="3046"/>
    <lineage>
        <taxon>Eukaryota</taxon>
        <taxon>Viridiplantae</taxon>
        <taxon>Chlorophyta</taxon>
        <taxon>core chlorophytes</taxon>
        <taxon>Chlorophyceae</taxon>
        <taxon>CS clade</taxon>
        <taxon>Chlamydomonadales</taxon>
        <taxon>Dunaliellaceae</taxon>
        <taxon>Dunaliella</taxon>
    </lineage>
</organism>
<name>A0ABQ7G1N0_DUNSA</name>
<accession>A0ABQ7G1N0</accession>
<feature type="region of interest" description="Disordered" evidence="1">
    <location>
        <begin position="93"/>
        <end position="119"/>
    </location>
</feature>
<evidence type="ECO:0000313" key="3">
    <source>
        <dbReference type="Proteomes" id="UP000815325"/>
    </source>
</evidence>
<keyword evidence="3" id="KW-1185">Reference proteome</keyword>
<feature type="region of interest" description="Disordered" evidence="1">
    <location>
        <begin position="160"/>
        <end position="179"/>
    </location>
</feature>
<evidence type="ECO:0000313" key="2">
    <source>
        <dbReference type="EMBL" id="KAF5828504.1"/>
    </source>
</evidence>
<evidence type="ECO:0008006" key="4">
    <source>
        <dbReference type="Google" id="ProtNLM"/>
    </source>
</evidence>
<dbReference type="Proteomes" id="UP000815325">
    <property type="component" value="Unassembled WGS sequence"/>
</dbReference>
<comment type="caution">
    <text evidence="2">The sequence shown here is derived from an EMBL/GenBank/DDBJ whole genome shotgun (WGS) entry which is preliminary data.</text>
</comment>
<dbReference type="EMBL" id="MU070294">
    <property type="protein sequence ID" value="KAF5828504.1"/>
    <property type="molecule type" value="Genomic_DNA"/>
</dbReference>
<proteinExistence type="predicted"/>
<gene>
    <name evidence="2" type="ORF">DUNSADRAFT_17501</name>
</gene>
<protein>
    <recommendedName>
        <fullName evidence="4">Ubiquitin-like domain-containing protein</fullName>
    </recommendedName>
</protein>
<feature type="compositionally biased region" description="Low complexity" evidence="1">
    <location>
        <begin position="108"/>
        <end position="117"/>
    </location>
</feature>
<reference evidence="2" key="1">
    <citation type="submission" date="2017-08" db="EMBL/GenBank/DDBJ databases">
        <authorList>
            <person name="Polle J.E."/>
            <person name="Barry K."/>
            <person name="Cushman J."/>
            <person name="Schmutz J."/>
            <person name="Tran D."/>
            <person name="Hathwaick L.T."/>
            <person name="Yim W.C."/>
            <person name="Jenkins J."/>
            <person name="Mckie-Krisberg Z.M."/>
            <person name="Prochnik S."/>
            <person name="Lindquist E."/>
            <person name="Dockter R.B."/>
            <person name="Adam C."/>
            <person name="Molina H."/>
            <person name="Bunkerborg J."/>
            <person name="Jin E."/>
            <person name="Buchheim M."/>
            <person name="Magnuson J."/>
        </authorList>
    </citation>
    <scope>NUCLEOTIDE SEQUENCE</scope>
    <source>
        <strain evidence="2">CCAP 19/18</strain>
    </source>
</reference>
<evidence type="ECO:0000256" key="1">
    <source>
        <dbReference type="SAM" id="MobiDB-lite"/>
    </source>
</evidence>